<dbReference type="GO" id="GO:0010457">
    <property type="term" value="P:centriole-centriole cohesion"/>
    <property type="evidence" value="ECO:0007669"/>
    <property type="project" value="TreeGrafter"/>
</dbReference>
<gene>
    <name evidence="3" type="ORF">CgunFtcFv8_021768</name>
</gene>
<dbReference type="EMBL" id="JAURVH010001519">
    <property type="protein sequence ID" value="KAK5926175.1"/>
    <property type="molecule type" value="Genomic_DNA"/>
</dbReference>
<evidence type="ECO:0000313" key="3">
    <source>
        <dbReference type="EMBL" id="KAK5926175.1"/>
    </source>
</evidence>
<feature type="region of interest" description="Disordered" evidence="2">
    <location>
        <begin position="865"/>
        <end position="899"/>
    </location>
</feature>
<feature type="coiled-coil region" evidence="1">
    <location>
        <begin position="1036"/>
        <end position="1189"/>
    </location>
</feature>
<dbReference type="GO" id="GO:0005814">
    <property type="term" value="C:centriole"/>
    <property type="evidence" value="ECO:0007669"/>
    <property type="project" value="TreeGrafter"/>
</dbReference>
<accession>A0AAN8DVF0</accession>
<comment type="caution">
    <text evidence="3">The sequence shown here is derived from an EMBL/GenBank/DDBJ whole genome shotgun (WGS) entry which is preliminary data.</text>
</comment>
<feature type="coiled-coil region" evidence="1">
    <location>
        <begin position="915"/>
        <end position="998"/>
    </location>
</feature>
<dbReference type="PANTHER" id="PTHR18957">
    <property type="entry name" value="CENTLEIN"/>
    <property type="match status" value="1"/>
</dbReference>
<protein>
    <recommendedName>
        <fullName evidence="5">Centlein</fullName>
    </recommendedName>
</protein>
<feature type="compositionally biased region" description="Low complexity" evidence="2">
    <location>
        <begin position="440"/>
        <end position="457"/>
    </location>
</feature>
<feature type="coiled-coil region" evidence="1">
    <location>
        <begin position="685"/>
        <end position="747"/>
    </location>
</feature>
<keyword evidence="4" id="KW-1185">Reference proteome</keyword>
<evidence type="ECO:0000256" key="2">
    <source>
        <dbReference type="SAM" id="MobiDB-lite"/>
    </source>
</evidence>
<dbReference type="InterPro" id="IPR038810">
    <property type="entry name" value="CNTLN"/>
</dbReference>
<evidence type="ECO:0000256" key="1">
    <source>
        <dbReference type="SAM" id="Coils"/>
    </source>
</evidence>
<evidence type="ECO:0008006" key="5">
    <source>
        <dbReference type="Google" id="ProtNLM"/>
    </source>
</evidence>
<keyword evidence="1" id="KW-0175">Coiled coil</keyword>
<dbReference type="GO" id="GO:0005813">
    <property type="term" value="C:centrosome"/>
    <property type="evidence" value="ECO:0007669"/>
    <property type="project" value="TreeGrafter"/>
</dbReference>
<feature type="compositionally biased region" description="Low complexity" evidence="2">
    <location>
        <begin position="309"/>
        <end position="327"/>
    </location>
</feature>
<proteinExistence type="predicted"/>
<organism evidence="3 4">
    <name type="scientific">Champsocephalus gunnari</name>
    <name type="common">Mackerel icefish</name>
    <dbReference type="NCBI Taxonomy" id="52237"/>
    <lineage>
        <taxon>Eukaryota</taxon>
        <taxon>Metazoa</taxon>
        <taxon>Chordata</taxon>
        <taxon>Craniata</taxon>
        <taxon>Vertebrata</taxon>
        <taxon>Euteleostomi</taxon>
        <taxon>Actinopterygii</taxon>
        <taxon>Neopterygii</taxon>
        <taxon>Teleostei</taxon>
        <taxon>Neoteleostei</taxon>
        <taxon>Acanthomorphata</taxon>
        <taxon>Eupercaria</taxon>
        <taxon>Perciformes</taxon>
        <taxon>Notothenioidei</taxon>
        <taxon>Channichthyidae</taxon>
        <taxon>Champsocephalus</taxon>
    </lineage>
</organism>
<sequence length="1354" mass="154119">MVSFCRVSAELRTVRAGRRCCGFRPEFYTPCDCNPSDCRSKECLCPMSRFTIELSRKRDMQLLRVTAAAWLLHWVQRGSRIPVKRLRAPLACLVKGVDIRLQGSYRNGSNMSTKDSSRILVLEEQVNSLSDELCQCQADKEFVWSLWKRLQVANPDLTQAVSLVVEREKYKAEIKDRKVLEILQTKDYKIQELEQRVTGQQQEMNTFSQRRTATVDEESSLMKKELTALREQLVNNTQELKEMKTEYRRKEEGERQVVKAQEEEKEGLTSRWAALQADLEERERQANIQRDAAQDRVKKLEEQLHDAWQELSSSQSHSSSLTAQLSSNEREVAAKEGQLNQLRCEFAERVLRNQEEAHTADTTSYQKLYKELSQCYQALISSEADLRQSHQKLSGLLEERDQHILQLQAQTQQQEQAHTQLQQHNQQLQQQQQQLQQHNQQLQQQQQQHQQQQAQHTPLYSPNRQTNFKAVVSEVADAAAQRSSPDSDRTPTLGSDPRPEDKTLHRRSTSSVRGQQGAPVQRSRSLSPASSVALGRGAEQRIQDLEELLQLKVEENEELRKAHDKRRERLGLIQSNYKTVREQLKEMEKSKGLPGGRTQRAEPWQLRQENSDAVWNELAYLKNLNRKLCTEKAGVEEDLDMLRVQAAMDRATVKELRLCLADEHQELLHKVGEERQVKSSTPKKLSVSSQRMEQSFKKIEQLERRMVSLEEDTERLKEEKEQLLEANEDLAHNCRRLQASLDHLRAQEAVREEAARAQALAQGERHRGEIAASQGRLAASQKDATKLHRQLLKLRQELGILRAAGDFHRNRAAAAARAGGTAGNISGKIVTVVKSMRTVSTGGASRTTLHRRHTDRKSYRCAKLSHAAAAGSSRQQPGVLAHDDEQHEPWDRGTRGEKRRWRRKRMLMKSQHCSSSSLQQRVESLQRHIDILRSARKDAVLSAKELRRANEKIAAQLDSLSEKLCSGKQLTQKLTSDLAGKEQQKKVLEMELEQWRRITLPQQTAPAAPVNAECCCRGRTMPSPANPVPPVLEAEVKQLQARLKSASAEVTRQVAANKALRGQLQEKEDKLRQLQDKANHTERDVSMKRQLVEDLKTRLKFLQEMENSYRGQVEDLEKKVKTSSEEATNRKALVDSLKRRLSVATTEKSQYDASCKKLTEELEKKEQRMHALKARVGASEQALAALEQTATEQMKGLTQQSSNALDRLQRQLGQAHSHLEQLHAFIKALASEILLDVQEVKQQLMKRRRSRQASAVAAKGGLSAKSMIRAQSIAASILNMSKNDLADIMDTDQAAGARSEGPGDQEWLNHLNHILQQKIPSAGQLMEAVRVKMKERKVLTEELATLATPVSEKA</sequence>
<dbReference type="Proteomes" id="UP001331515">
    <property type="component" value="Unassembled WGS sequence"/>
</dbReference>
<reference evidence="3 4" key="1">
    <citation type="journal article" date="2023" name="Mol. Biol. Evol.">
        <title>Genomics of Secondarily Temperate Adaptation in the Only Non-Antarctic Icefish.</title>
        <authorList>
            <person name="Rivera-Colon A.G."/>
            <person name="Rayamajhi N."/>
            <person name="Minhas B.F."/>
            <person name="Madrigal G."/>
            <person name="Bilyk K.T."/>
            <person name="Yoon V."/>
            <person name="Hune M."/>
            <person name="Gregory S."/>
            <person name="Cheng C.H.C."/>
            <person name="Catchen J.M."/>
        </authorList>
    </citation>
    <scope>NUCLEOTIDE SEQUENCE [LARGE SCALE GENOMIC DNA]</scope>
    <source>
        <tissue evidence="3">White muscle</tissue>
    </source>
</reference>
<feature type="region of interest" description="Disordered" evidence="2">
    <location>
        <begin position="309"/>
        <end position="336"/>
    </location>
</feature>
<feature type="compositionally biased region" description="Basic and acidic residues" evidence="2">
    <location>
        <begin position="881"/>
        <end position="896"/>
    </location>
</feature>
<evidence type="ECO:0000313" key="4">
    <source>
        <dbReference type="Proteomes" id="UP001331515"/>
    </source>
</evidence>
<feature type="region of interest" description="Disordered" evidence="2">
    <location>
        <begin position="475"/>
        <end position="534"/>
    </location>
</feature>
<dbReference type="PANTHER" id="PTHR18957:SF0">
    <property type="entry name" value="CENTLEIN"/>
    <property type="match status" value="1"/>
</dbReference>
<name>A0AAN8DVF0_CHAGU</name>
<feature type="region of interest" description="Disordered" evidence="2">
    <location>
        <begin position="440"/>
        <end position="461"/>
    </location>
</feature>
<dbReference type="Gene3D" id="1.10.287.1490">
    <property type="match status" value="1"/>
</dbReference>